<evidence type="ECO:0000256" key="1">
    <source>
        <dbReference type="SAM" id="MobiDB-lite"/>
    </source>
</evidence>
<dbReference type="AlphaFoldDB" id="A0A9P6AF20"/>
<name>A0A9P6AF20_9AGAM</name>
<proteinExistence type="predicted"/>
<gene>
    <name evidence="2" type="ORF">BS47DRAFT_1368590</name>
</gene>
<protein>
    <submittedName>
        <fullName evidence="2">Uncharacterized protein</fullName>
    </submittedName>
</protein>
<dbReference type="Proteomes" id="UP000886523">
    <property type="component" value="Unassembled WGS sequence"/>
</dbReference>
<keyword evidence="3" id="KW-1185">Reference proteome</keyword>
<feature type="region of interest" description="Disordered" evidence="1">
    <location>
        <begin position="1"/>
        <end position="98"/>
    </location>
</feature>
<feature type="region of interest" description="Disordered" evidence="1">
    <location>
        <begin position="204"/>
        <end position="226"/>
    </location>
</feature>
<comment type="caution">
    <text evidence="2">The sequence shown here is derived from an EMBL/GenBank/DDBJ whole genome shotgun (WGS) entry which is preliminary data.</text>
</comment>
<sequence length="279" mass="30994">MVPHTRRSGSSLPLRNPSQIMRRQGPERNMGVHAATQHFNPNPYNDKSSTAPHPLRQCTTKYRSAQPPKTRLSSDHNPYNDETSTAPHTHFGGFPHSVKPLSKESVDKARAKYGHARSHPGPQPLRIPNPHNDKSSTAPHTHFGGCIRSVLSPSVKPNPENAQTMHHETQECAATQDPDSRVPTTHMTTKQVRCHTPALVGFLTLQNPHPKNPWARPGRNTGMRAATQDPDSRLFATNTMRWPQIRSHTPAEAVCTMVLSPSAQPHLKNATQDPNPEYQ</sequence>
<dbReference type="EMBL" id="MU129200">
    <property type="protein sequence ID" value="KAF9504725.1"/>
    <property type="molecule type" value="Genomic_DNA"/>
</dbReference>
<feature type="compositionally biased region" description="Polar residues" evidence="1">
    <location>
        <begin position="8"/>
        <end position="21"/>
    </location>
</feature>
<feature type="compositionally biased region" description="Polar residues" evidence="1">
    <location>
        <begin position="37"/>
        <end position="63"/>
    </location>
</feature>
<organism evidence="2 3">
    <name type="scientific">Hydnum rufescens UP504</name>
    <dbReference type="NCBI Taxonomy" id="1448309"/>
    <lineage>
        <taxon>Eukaryota</taxon>
        <taxon>Fungi</taxon>
        <taxon>Dikarya</taxon>
        <taxon>Basidiomycota</taxon>
        <taxon>Agaricomycotina</taxon>
        <taxon>Agaricomycetes</taxon>
        <taxon>Cantharellales</taxon>
        <taxon>Hydnaceae</taxon>
        <taxon>Hydnum</taxon>
    </lineage>
</organism>
<reference evidence="2" key="1">
    <citation type="journal article" date="2020" name="Nat. Commun.">
        <title>Large-scale genome sequencing of mycorrhizal fungi provides insights into the early evolution of symbiotic traits.</title>
        <authorList>
            <person name="Miyauchi S."/>
            <person name="Kiss E."/>
            <person name="Kuo A."/>
            <person name="Drula E."/>
            <person name="Kohler A."/>
            <person name="Sanchez-Garcia M."/>
            <person name="Morin E."/>
            <person name="Andreopoulos B."/>
            <person name="Barry K.W."/>
            <person name="Bonito G."/>
            <person name="Buee M."/>
            <person name="Carver A."/>
            <person name="Chen C."/>
            <person name="Cichocki N."/>
            <person name="Clum A."/>
            <person name="Culley D."/>
            <person name="Crous P.W."/>
            <person name="Fauchery L."/>
            <person name="Girlanda M."/>
            <person name="Hayes R.D."/>
            <person name="Keri Z."/>
            <person name="LaButti K."/>
            <person name="Lipzen A."/>
            <person name="Lombard V."/>
            <person name="Magnuson J."/>
            <person name="Maillard F."/>
            <person name="Murat C."/>
            <person name="Nolan M."/>
            <person name="Ohm R.A."/>
            <person name="Pangilinan J."/>
            <person name="Pereira M.F."/>
            <person name="Perotto S."/>
            <person name="Peter M."/>
            <person name="Pfister S."/>
            <person name="Riley R."/>
            <person name="Sitrit Y."/>
            <person name="Stielow J.B."/>
            <person name="Szollosi G."/>
            <person name="Zifcakova L."/>
            <person name="Stursova M."/>
            <person name="Spatafora J.W."/>
            <person name="Tedersoo L."/>
            <person name="Vaario L.M."/>
            <person name="Yamada A."/>
            <person name="Yan M."/>
            <person name="Wang P."/>
            <person name="Xu J."/>
            <person name="Bruns T."/>
            <person name="Baldrian P."/>
            <person name="Vilgalys R."/>
            <person name="Dunand C."/>
            <person name="Henrissat B."/>
            <person name="Grigoriev I.V."/>
            <person name="Hibbett D."/>
            <person name="Nagy L.G."/>
            <person name="Martin F.M."/>
        </authorList>
    </citation>
    <scope>NUCLEOTIDE SEQUENCE</scope>
    <source>
        <strain evidence="2">UP504</strain>
    </source>
</reference>
<accession>A0A9P6AF20</accession>
<evidence type="ECO:0000313" key="2">
    <source>
        <dbReference type="EMBL" id="KAF9504725.1"/>
    </source>
</evidence>
<evidence type="ECO:0000313" key="3">
    <source>
        <dbReference type="Proteomes" id="UP000886523"/>
    </source>
</evidence>
<feature type="compositionally biased region" description="Polar residues" evidence="1">
    <location>
        <begin position="75"/>
        <end position="87"/>
    </location>
</feature>